<evidence type="ECO:0000313" key="8">
    <source>
        <dbReference type="EMBL" id="GIP17154.1"/>
    </source>
</evidence>
<dbReference type="Pfam" id="PF00482">
    <property type="entry name" value="T2SSF"/>
    <property type="match status" value="1"/>
</dbReference>
<evidence type="ECO:0000256" key="6">
    <source>
        <dbReference type="SAM" id="Phobius"/>
    </source>
</evidence>
<evidence type="ECO:0000256" key="4">
    <source>
        <dbReference type="ARBA" id="ARBA00022989"/>
    </source>
</evidence>
<comment type="subcellular location">
    <subcellularLocation>
        <location evidence="1">Cell membrane</location>
        <topology evidence="1">Multi-pass membrane protein</topology>
    </subcellularLocation>
</comment>
<dbReference type="Proteomes" id="UP000683139">
    <property type="component" value="Unassembled WGS sequence"/>
</dbReference>
<dbReference type="PANTHER" id="PTHR35007">
    <property type="entry name" value="INTEGRAL MEMBRANE PROTEIN-RELATED"/>
    <property type="match status" value="1"/>
</dbReference>
<feature type="transmembrane region" description="Helical" evidence="6">
    <location>
        <begin position="137"/>
        <end position="161"/>
    </location>
</feature>
<evidence type="ECO:0000259" key="7">
    <source>
        <dbReference type="Pfam" id="PF00482"/>
    </source>
</evidence>
<dbReference type="AlphaFoldDB" id="A0A920CZN0"/>
<dbReference type="EMBL" id="BOSE01000004">
    <property type="protein sequence ID" value="GIP17154.1"/>
    <property type="molecule type" value="Genomic_DNA"/>
</dbReference>
<dbReference type="RefSeq" id="WP_213516115.1">
    <property type="nucleotide sequence ID" value="NZ_BOSE01000004.1"/>
</dbReference>
<protein>
    <recommendedName>
        <fullName evidence="7">Type II secretion system protein GspF domain-containing protein</fullName>
    </recommendedName>
</protein>
<dbReference type="PANTHER" id="PTHR35007:SF2">
    <property type="entry name" value="PILUS ASSEMBLE PROTEIN"/>
    <property type="match status" value="1"/>
</dbReference>
<dbReference type="InterPro" id="IPR018076">
    <property type="entry name" value="T2SS_GspF_dom"/>
</dbReference>
<name>A0A920CZN0_9BACL</name>
<evidence type="ECO:0000256" key="3">
    <source>
        <dbReference type="ARBA" id="ARBA00022692"/>
    </source>
</evidence>
<feature type="transmembrane region" description="Helical" evidence="6">
    <location>
        <begin position="288"/>
        <end position="309"/>
    </location>
</feature>
<evidence type="ECO:0000256" key="5">
    <source>
        <dbReference type="ARBA" id="ARBA00023136"/>
    </source>
</evidence>
<feature type="transmembrane region" description="Helical" evidence="6">
    <location>
        <begin position="108"/>
        <end position="131"/>
    </location>
</feature>
<reference evidence="8" key="1">
    <citation type="submission" date="2021-03" db="EMBL/GenBank/DDBJ databases">
        <title>Antimicrobial resistance genes in bacteria isolated from Japanese honey, and their potential for conferring macrolide and lincosamide resistance in the American foulbrood pathogen Paenibacillus larvae.</title>
        <authorList>
            <person name="Okamoto M."/>
            <person name="Kumagai M."/>
            <person name="Kanamori H."/>
            <person name="Takamatsu D."/>
        </authorList>
    </citation>
    <scope>NUCLEOTIDE SEQUENCE</scope>
    <source>
        <strain evidence="8">J40TS1</strain>
    </source>
</reference>
<organism evidence="8 9">
    <name type="scientific">Paenibacillus montaniterrae</name>
    <dbReference type="NCBI Taxonomy" id="429341"/>
    <lineage>
        <taxon>Bacteria</taxon>
        <taxon>Bacillati</taxon>
        <taxon>Bacillota</taxon>
        <taxon>Bacilli</taxon>
        <taxon>Bacillales</taxon>
        <taxon>Paenibacillaceae</taxon>
        <taxon>Paenibacillus</taxon>
    </lineage>
</organism>
<accession>A0A920CZN0</accession>
<keyword evidence="2" id="KW-1003">Cell membrane</keyword>
<comment type="caution">
    <text evidence="8">The sequence shown here is derived from an EMBL/GenBank/DDBJ whole genome shotgun (WGS) entry which is preliminary data.</text>
</comment>
<keyword evidence="3 6" id="KW-0812">Transmembrane</keyword>
<keyword evidence="5 6" id="KW-0472">Membrane</keyword>
<dbReference type="GO" id="GO:0005886">
    <property type="term" value="C:plasma membrane"/>
    <property type="evidence" value="ECO:0007669"/>
    <property type="project" value="UniProtKB-SubCell"/>
</dbReference>
<evidence type="ECO:0000256" key="1">
    <source>
        <dbReference type="ARBA" id="ARBA00004651"/>
    </source>
</evidence>
<evidence type="ECO:0000256" key="2">
    <source>
        <dbReference type="ARBA" id="ARBA00022475"/>
    </source>
</evidence>
<evidence type="ECO:0000313" key="9">
    <source>
        <dbReference type="Proteomes" id="UP000683139"/>
    </source>
</evidence>
<gene>
    <name evidence="8" type="ORF">J40TS1_27960</name>
</gene>
<proteinExistence type="predicted"/>
<keyword evidence="9" id="KW-1185">Reference proteome</keyword>
<feature type="domain" description="Type II secretion system protein GspF" evidence="7">
    <location>
        <begin position="176"/>
        <end position="306"/>
    </location>
</feature>
<sequence>MLIAAFLVTLLWLLLALQGLRSSLLPSEQFIAGVTLAKQEARQRQQAASGKPQAKRKKSSKPSSKLIYAPAYRLYNVAGLEQRAMTLLHVLHSYMLQLHRYQWSFDGTIYVLNEAVGQALLVLVVGCWLAYAAEEWAIAAISLVIAIVLVLNVFQSAKAALAQRRKAMLMELPKLLTRLTLLVGAGDSIQTGFIKCAQHKQASDHPLYVEWNEAVHELKNGVSFSVVVEKLNRNCAVQQMSLLTTILLLNYRKGGEHFLSSVQELSLSLWETRKTMARTKGEEASSKMIFPLVGILLLLMVLIVAPAIFMMQNM</sequence>
<keyword evidence="4 6" id="KW-1133">Transmembrane helix</keyword>